<sequence>MQNRLLTVLCLSLACLTSACQKQAENIGSNSLSFCSESNPGSFNPQLDTSSTTADATAHQLYDRLLEFNPENGRIEPSLASSWLVSSDGLTYTFQLRRGVKFHQTDYFSPTRNFNADDVIFSIERWRNSAHPYHDIGGGLYPYFDSLGLYQRVKHVKRINGYRVEIALYKPDSSFLANLATDFAVILSAEYAQKLMEQGAPSRLDKFPIGTGPYKFVDYRQNQFIRYIRHPNYFSPSSGPEQIVFDITQKSSLRMAKLITGECDVIAFPSQSDLAVIEEKEELRLLEKPGLNVGYWAFNTSKAPFDNPAVRRALAMAIDKTSIIEAVYLGQAMRAKSLVPPASWAYQSSADELGYNPVRAREMLEQAGIPDNFSMDIWAMPVQRAYNPNAAKMAQLIKTYLADVGVRASIVSQDWNIFRRSLRDGLHDSVLIGWNADHGDPDNFYRPLLSCEAIPSGTNRAMWCNTKYDELVEQAILTDIVEDRKKIYHQANALIFEQLPLVTIAHAFQYQAVRAEIQGMQINPYGGIQFESISKSTKDSLND</sequence>
<evidence type="ECO:0000256" key="2">
    <source>
        <dbReference type="ARBA" id="ARBA00022729"/>
    </source>
</evidence>
<dbReference type="InterPro" id="IPR039424">
    <property type="entry name" value="SBP_5"/>
</dbReference>
<dbReference type="CDD" id="cd08493">
    <property type="entry name" value="PBP2_DppA_like"/>
    <property type="match status" value="1"/>
</dbReference>
<reference evidence="6" key="1">
    <citation type="journal article" date="2019" name="Int. J. Syst. Evol. Microbiol.">
        <title>The Global Catalogue of Microorganisms (GCM) 10K type strain sequencing project: providing services to taxonomists for standard genome sequencing and annotation.</title>
        <authorList>
            <consortium name="The Broad Institute Genomics Platform"/>
            <consortium name="The Broad Institute Genome Sequencing Center for Infectious Disease"/>
            <person name="Wu L."/>
            <person name="Ma J."/>
        </authorList>
    </citation>
    <scope>NUCLEOTIDE SEQUENCE [LARGE SCALE GENOMIC DNA]</scope>
    <source>
        <strain evidence="6">KCTC 52473</strain>
    </source>
</reference>
<comment type="caution">
    <text evidence="5">The sequence shown here is derived from an EMBL/GenBank/DDBJ whole genome shotgun (WGS) entry which is preliminary data.</text>
</comment>
<accession>A0ABV7FJA0</accession>
<dbReference type="Proteomes" id="UP001595478">
    <property type="component" value="Unassembled WGS sequence"/>
</dbReference>
<dbReference type="RefSeq" id="WP_376918563.1">
    <property type="nucleotide sequence ID" value="NZ_JBHRSW010000004.1"/>
</dbReference>
<dbReference type="Pfam" id="PF00496">
    <property type="entry name" value="SBP_bac_5"/>
    <property type="match status" value="1"/>
</dbReference>
<evidence type="ECO:0000313" key="5">
    <source>
        <dbReference type="EMBL" id="MFC3120362.1"/>
    </source>
</evidence>
<name>A0ABV7FJA0_9ALTE</name>
<feature type="chain" id="PRO_5047066874" evidence="3">
    <location>
        <begin position="25"/>
        <end position="543"/>
    </location>
</feature>
<feature type="signal peptide" evidence="3">
    <location>
        <begin position="1"/>
        <end position="24"/>
    </location>
</feature>
<evidence type="ECO:0000256" key="3">
    <source>
        <dbReference type="SAM" id="SignalP"/>
    </source>
</evidence>
<dbReference type="PANTHER" id="PTHR30290:SF38">
    <property type="entry name" value="D,D-DIPEPTIDE-BINDING PERIPLASMIC PROTEIN DDPA-RELATED"/>
    <property type="match status" value="1"/>
</dbReference>
<dbReference type="InterPro" id="IPR000914">
    <property type="entry name" value="SBP_5_dom"/>
</dbReference>
<organism evidence="5 6">
    <name type="scientific">Agaribacter flavus</name>
    <dbReference type="NCBI Taxonomy" id="1902781"/>
    <lineage>
        <taxon>Bacteria</taxon>
        <taxon>Pseudomonadati</taxon>
        <taxon>Pseudomonadota</taxon>
        <taxon>Gammaproteobacteria</taxon>
        <taxon>Alteromonadales</taxon>
        <taxon>Alteromonadaceae</taxon>
        <taxon>Agaribacter</taxon>
    </lineage>
</organism>
<dbReference type="Gene3D" id="3.10.105.10">
    <property type="entry name" value="Dipeptide-binding Protein, Domain 3"/>
    <property type="match status" value="1"/>
</dbReference>
<keyword evidence="2 3" id="KW-0732">Signal</keyword>
<comment type="similarity">
    <text evidence="1">Belongs to the bacterial solute-binding protein 5 family.</text>
</comment>
<dbReference type="PANTHER" id="PTHR30290">
    <property type="entry name" value="PERIPLASMIC BINDING COMPONENT OF ABC TRANSPORTER"/>
    <property type="match status" value="1"/>
</dbReference>
<gene>
    <name evidence="5" type="ORF">ACFOHL_01885</name>
</gene>
<dbReference type="PROSITE" id="PS51257">
    <property type="entry name" value="PROKAR_LIPOPROTEIN"/>
    <property type="match status" value="1"/>
</dbReference>
<dbReference type="EMBL" id="JBHRSW010000004">
    <property type="protein sequence ID" value="MFC3120362.1"/>
    <property type="molecule type" value="Genomic_DNA"/>
</dbReference>
<dbReference type="PIRSF" id="PIRSF002741">
    <property type="entry name" value="MppA"/>
    <property type="match status" value="1"/>
</dbReference>
<dbReference type="Gene3D" id="3.40.190.10">
    <property type="entry name" value="Periplasmic binding protein-like II"/>
    <property type="match status" value="1"/>
</dbReference>
<dbReference type="InterPro" id="IPR030678">
    <property type="entry name" value="Peptide/Ni-bd"/>
</dbReference>
<keyword evidence="6" id="KW-1185">Reference proteome</keyword>
<proteinExistence type="inferred from homology"/>
<dbReference type="Gene3D" id="3.90.76.10">
    <property type="entry name" value="Dipeptide-binding Protein, Domain 1"/>
    <property type="match status" value="1"/>
</dbReference>
<dbReference type="SUPFAM" id="SSF53850">
    <property type="entry name" value="Periplasmic binding protein-like II"/>
    <property type="match status" value="1"/>
</dbReference>
<dbReference type="InterPro" id="IPR023765">
    <property type="entry name" value="SBP_5_CS"/>
</dbReference>
<protein>
    <submittedName>
        <fullName evidence="5">ABC transporter substrate-binding protein</fullName>
    </submittedName>
</protein>
<dbReference type="PROSITE" id="PS01040">
    <property type="entry name" value="SBP_BACTERIAL_5"/>
    <property type="match status" value="1"/>
</dbReference>
<feature type="domain" description="Solute-binding protein family 5" evidence="4">
    <location>
        <begin position="75"/>
        <end position="453"/>
    </location>
</feature>
<evidence type="ECO:0000259" key="4">
    <source>
        <dbReference type="Pfam" id="PF00496"/>
    </source>
</evidence>
<evidence type="ECO:0000256" key="1">
    <source>
        <dbReference type="ARBA" id="ARBA00005695"/>
    </source>
</evidence>
<evidence type="ECO:0000313" key="6">
    <source>
        <dbReference type="Proteomes" id="UP001595478"/>
    </source>
</evidence>